<dbReference type="EC" id="2.6.1.16" evidence="2"/>
<organism evidence="6 7">
    <name type="scientific">Micromonospora tulbaghiae</name>
    <dbReference type="NCBI Taxonomy" id="479978"/>
    <lineage>
        <taxon>Bacteria</taxon>
        <taxon>Bacillati</taxon>
        <taxon>Actinomycetota</taxon>
        <taxon>Actinomycetes</taxon>
        <taxon>Micromonosporales</taxon>
        <taxon>Micromonosporaceae</taxon>
        <taxon>Micromonospora</taxon>
    </lineage>
</organism>
<evidence type="ECO:0000256" key="4">
    <source>
        <dbReference type="ARBA" id="ARBA00022737"/>
    </source>
</evidence>
<dbReference type="PROSITE" id="PS51464">
    <property type="entry name" value="SIS"/>
    <property type="match status" value="1"/>
</dbReference>
<dbReference type="InterPro" id="IPR001347">
    <property type="entry name" value="SIS_dom"/>
</dbReference>
<evidence type="ECO:0000259" key="5">
    <source>
        <dbReference type="PROSITE" id="PS51464"/>
    </source>
</evidence>
<evidence type="ECO:0000256" key="1">
    <source>
        <dbReference type="ARBA" id="ARBA00001031"/>
    </source>
</evidence>
<dbReference type="GO" id="GO:0004360">
    <property type="term" value="F:glutamine-fructose-6-phosphate transaminase (isomerizing) activity"/>
    <property type="evidence" value="ECO:0007669"/>
    <property type="project" value="UniProtKB-EC"/>
</dbReference>
<dbReference type="EMBL" id="CP024087">
    <property type="protein sequence ID" value="AYF26978.1"/>
    <property type="molecule type" value="Genomic_DNA"/>
</dbReference>
<dbReference type="InterPro" id="IPR046348">
    <property type="entry name" value="SIS_dom_sf"/>
</dbReference>
<dbReference type="GO" id="GO:0006047">
    <property type="term" value="P:UDP-N-acetylglucosamine metabolic process"/>
    <property type="evidence" value="ECO:0007669"/>
    <property type="project" value="TreeGrafter"/>
</dbReference>
<dbReference type="InterPro" id="IPR035466">
    <property type="entry name" value="GlmS/AgaS_SIS"/>
</dbReference>
<name>A0A386WH31_9ACTN</name>
<dbReference type="AlphaFoldDB" id="A0A386WH31"/>
<comment type="catalytic activity">
    <reaction evidence="1">
        <text>D-fructose 6-phosphate + L-glutamine = D-glucosamine 6-phosphate + L-glutamate</text>
        <dbReference type="Rhea" id="RHEA:13237"/>
        <dbReference type="ChEBI" id="CHEBI:29985"/>
        <dbReference type="ChEBI" id="CHEBI:58359"/>
        <dbReference type="ChEBI" id="CHEBI:58725"/>
        <dbReference type="ChEBI" id="CHEBI:61527"/>
        <dbReference type="EC" id="2.6.1.16"/>
    </reaction>
</comment>
<dbReference type="PANTHER" id="PTHR10937:SF0">
    <property type="entry name" value="GLUTAMINE--FRUCTOSE-6-PHOSPHATE TRANSAMINASE (ISOMERIZING)"/>
    <property type="match status" value="1"/>
</dbReference>
<evidence type="ECO:0000256" key="2">
    <source>
        <dbReference type="ARBA" id="ARBA00012916"/>
    </source>
</evidence>
<gene>
    <name evidence="6" type="ORF">CSH63_05925</name>
</gene>
<feature type="domain" description="SIS" evidence="5">
    <location>
        <begin position="50"/>
        <end position="205"/>
    </location>
</feature>
<dbReference type="CDD" id="cd05008">
    <property type="entry name" value="SIS_GlmS_GlmD_1"/>
    <property type="match status" value="1"/>
</dbReference>
<dbReference type="GO" id="GO:0006002">
    <property type="term" value="P:fructose 6-phosphate metabolic process"/>
    <property type="evidence" value="ECO:0007669"/>
    <property type="project" value="TreeGrafter"/>
</dbReference>
<evidence type="ECO:0000256" key="3">
    <source>
        <dbReference type="ARBA" id="ARBA00016090"/>
    </source>
</evidence>
<sequence>MTTDLIEPPAAEYGEPNRVSVDDMMYEIAHQSYAVLAAIDVVEEQVARLPEEQLRDARHVYVTGCGDSYFAGIAARMAFHRFARVPTEPIEALEFGRYAADALPEQSLVLAISNSGKATRTVEAAARATDAGAFSVAVTGSPTSRLAEASRHTLNQRVERDGRALTMPSNLEDGAGRPSFGLANYLVSFTTLLLVALRMGRLRGHLDEAGVAEIKEQIRAAARAVDQTVEVCAGPADKLAQRFAEHSDVMIVGGGPAHGMAMFYGAKTYELARINGNVQHLEEWAHEQFFVTGPTSELLLLAPPGRSSSRAEEILRTAAQLGAHCAVVTTEEAAASFGEAGLILPVAGSHREELIGIPYVVPGELFATRVAAHRGHDAFEFDNELQYVLNMKTIQESRIYRPR</sequence>
<protein>
    <recommendedName>
        <fullName evidence="3">Glutamine--fructose-6-phosphate aminotransferase [isomerizing]</fullName>
        <ecNumber evidence="2">2.6.1.16</ecNumber>
    </recommendedName>
</protein>
<keyword evidence="4" id="KW-0677">Repeat</keyword>
<dbReference type="SUPFAM" id="SSF53697">
    <property type="entry name" value="SIS domain"/>
    <property type="match status" value="1"/>
</dbReference>
<proteinExistence type="predicted"/>
<dbReference type="GO" id="GO:0006487">
    <property type="term" value="P:protein N-linked glycosylation"/>
    <property type="evidence" value="ECO:0007669"/>
    <property type="project" value="TreeGrafter"/>
</dbReference>
<dbReference type="GO" id="GO:0097367">
    <property type="term" value="F:carbohydrate derivative binding"/>
    <property type="evidence" value="ECO:0007669"/>
    <property type="project" value="InterPro"/>
</dbReference>
<dbReference type="Proteomes" id="UP000267804">
    <property type="component" value="Chromosome"/>
</dbReference>
<dbReference type="PANTHER" id="PTHR10937">
    <property type="entry name" value="GLUCOSAMINE--FRUCTOSE-6-PHOSPHATE AMINOTRANSFERASE, ISOMERIZING"/>
    <property type="match status" value="1"/>
</dbReference>
<dbReference type="Pfam" id="PF01380">
    <property type="entry name" value="SIS"/>
    <property type="match status" value="1"/>
</dbReference>
<dbReference type="Gene3D" id="3.40.50.10490">
    <property type="entry name" value="Glucose-6-phosphate isomerase like protein, domain 1"/>
    <property type="match status" value="2"/>
</dbReference>
<evidence type="ECO:0000313" key="7">
    <source>
        <dbReference type="Proteomes" id="UP000267804"/>
    </source>
</evidence>
<reference evidence="6 7" key="1">
    <citation type="submission" date="2017-10" db="EMBL/GenBank/DDBJ databases">
        <title>Integration of genomic and chemical information greatly accelerates assignment of the full stereostructure of myelolactone, a potent inhibitor of myeloma from a marine-derived Micromonospora.</title>
        <authorList>
            <person name="Kim M.C."/>
            <person name="Machado H."/>
            <person name="Jensen P.R."/>
            <person name="Fenical W."/>
        </authorList>
    </citation>
    <scope>NUCLEOTIDE SEQUENCE [LARGE SCALE GENOMIC DNA]</scope>
    <source>
        <strain evidence="6 7">CNY-010</strain>
    </source>
</reference>
<dbReference type="KEGG" id="mtua:CSH63_05925"/>
<evidence type="ECO:0000313" key="6">
    <source>
        <dbReference type="EMBL" id="AYF26978.1"/>
    </source>
</evidence>
<dbReference type="RefSeq" id="WP_120569367.1">
    <property type="nucleotide sequence ID" value="NZ_CP024087.1"/>
</dbReference>
<accession>A0A386WH31</accession>